<comment type="catalytic activity">
    <reaction evidence="14 16">
        <text>L-tyrosyl-[protein] + ATP = O-phospho-L-tyrosyl-[protein] + ADP + H(+)</text>
        <dbReference type="Rhea" id="RHEA:10596"/>
        <dbReference type="Rhea" id="RHEA-COMP:10136"/>
        <dbReference type="Rhea" id="RHEA-COMP:20101"/>
        <dbReference type="ChEBI" id="CHEBI:15378"/>
        <dbReference type="ChEBI" id="CHEBI:30616"/>
        <dbReference type="ChEBI" id="CHEBI:46858"/>
        <dbReference type="ChEBI" id="CHEBI:61978"/>
        <dbReference type="ChEBI" id="CHEBI:456216"/>
        <dbReference type="EC" id="2.7.10.1"/>
    </reaction>
</comment>
<evidence type="ECO:0000256" key="6">
    <source>
        <dbReference type="ARBA" id="ARBA00022741"/>
    </source>
</evidence>
<dbReference type="Gene3D" id="3.30.200.20">
    <property type="entry name" value="Phosphorylase Kinase, domain 1"/>
    <property type="match status" value="1"/>
</dbReference>
<dbReference type="PANTHER" id="PTHR24416:SF527">
    <property type="entry name" value="PROTO-ONCOGENE TYROSINE-PROTEIN KINASE ROS"/>
    <property type="match status" value="1"/>
</dbReference>
<dbReference type="SUPFAM" id="SSF63825">
    <property type="entry name" value="YWTD domain"/>
    <property type="match status" value="3"/>
</dbReference>
<evidence type="ECO:0000256" key="18">
    <source>
        <dbReference type="SAM" id="Phobius"/>
    </source>
</evidence>
<evidence type="ECO:0000256" key="5">
    <source>
        <dbReference type="ARBA" id="ARBA00022737"/>
    </source>
</evidence>
<keyword evidence="8 15" id="KW-0067">ATP-binding</keyword>
<dbReference type="PROSITE" id="PS00109">
    <property type="entry name" value="PROTEIN_KINASE_TYR"/>
    <property type="match status" value="1"/>
</dbReference>
<evidence type="ECO:0000256" key="15">
    <source>
        <dbReference type="PROSITE-ProRule" id="PRU10141"/>
    </source>
</evidence>
<feature type="domain" description="Fibronectin type-III" evidence="20">
    <location>
        <begin position="129"/>
        <end position="226"/>
    </location>
</feature>
<evidence type="ECO:0000259" key="19">
    <source>
        <dbReference type="PROSITE" id="PS50011"/>
    </source>
</evidence>
<feature type="transmembrane region" description="Helical" evidence="18">
    <location>
        <begin position="1957"/>
        <end position="1980"/>
    </location>
</feature>
<dbReference type="Gene3D" id="1.10.510.10">
    <property type="entry name" value="Transferase(Phosphotransferase) domain 1"/>
    <property type="match status" value="1"/>
</dbReference>
<evidence type="ECO:0000256" key="3">
    <source>
        <dbReference type="ARBA" id="ARBA00022679"/>
    </source>
</evidence>
<evidence type="ECO:0000256" key="12">
    <source>
        <dbReference type="ARBA" id="ARBA00023170"/>
    </source>
</evidence>
<sequence>MSSVSGEARGLAFQKAKQNRAGSDRRCWRTTARPTDLHLDEWARPGRANFLPKLVSDAGRSSPKCYAGCRLYGSALHTSCQKVCLTSYQQNASMHTHQGPGQDEVRNCVRGCIFALEDYSKQKEYELGELTTPAVVGQSLTYSSVTLRWHTPLVPDVTFKMHKRMLDWDSGWHLHPHTKFREDKLIELSELQPYVTYKFKVVALISSLPNYIQESNETVQIATKAHGVPSTAPQIRYVTTPSPTVISLAWFPPRFTNNRLISYKIQLRPVGADEKSQVSTTINDIPANATSWVVSNLQSSLTYTVSLSAINLNGEGPSSSRTVSTPNPGNVSTHEAPYLIIGEKNKIIRWNMLDVTKHAIKVHALDDPKAEIRGKQVVYALNNGVIQDLSLHIRRNLILGTTSLGTVIRVSLAGGRNLDNLYPSLTNPGALAVDWLADRVYVASNSGSKKRIYSCPLHKDLCVTVVDNLSETPRAVKVDPINGFLFYVLTGPNLGLHRLDLGQISHLWSDLSPAESYVHRTRTVRPELIIPMPDLYTVIIDFDSVHLFVVNNAKKMLVTTFLDGTNKREIDDRLSAGTVSAMEGVVSMVYFNKTFIWTNKQRIYFEERNNGAFSHNNLLFFTPPYSGINVDHQTAQPFPVPPSAPANLQALFTMDRAVIRWDIPPILQYQGEGAWSNWTYELHFQREGESDVRKFSINQRNLNVTNLSADTVYTVTVRASSQAGKGPWSQPFVGRTLKADGLSILMGLPGGQIVLKDISDGSQTKVVSFLSDAIDIDWYEDIVLWVTSQGRLSFYNRTTGQKRHLSSPKGQVFCLAYDWIGRKVYWSEEEQGAIRRSDLTGINSDYVRQVALARDLAVDAVGGHLYWATPFKIGASRLHGDEHVDIFSVPYFAGRRVISLTLDLEAKKVLWYVRGFESQSVFMTDLLSQPGSSRSWEKLGDFHSVSHSSGLSSFSQRLFWLTEQNKLVVGDSYCNYTSSVSFTSNLTAFSVVHPNLHAYPAGLDISDLQVVPHPVRSEDIRAVGEYSKFNLTWPGASEVTHGTVFYKVSIIAGSENQSVTITQHWREISGLSPYTQMVVSIQPYTYWGFALATTVSVRSPMSTPTAPRSPDVYIIRHKKVSSGPQTLAADFHWMTPALTRGILSHHYVTYWRGEVAENRAIKKVVKMKGTDRRFLLTDLAKSETYQFKVQACTNAGCGPYSDTVIRKTDALNPIPTLLVASSAGLSSLKLLNEIKSSSLLADVKPESVTFLAREKDRLFWLDHANKLCGDSDTPYDELGKLNGVGVDVTIDWISHTLYTVVTADNGESIIKQYYIDKESHPKLLSKQLISRQAAVSNIIADPYTSSLIWTEEAEPGNGKGCIMAADMRTGLPRPVLGGSKTPGEGNNSRSRRSSDSRESCSCPDNVDVAPVLAMTYKRQDSATELFFVDMNSNVIYSTDLQGCNCYIAYKPNIGEDLGFPPDLLAVDHKRLSWYNKDKGRLYSVLKEDETDRRLLKKDIAGVEDILGFGSHLQPLPDTKCMQPGAYNSTIRNKTVKAMSIELQLSDPIRPDACLDISHPRDRFTVYYRKVKTSKHGEARDDCHVDRSQCKNKTTYSTKVDLTDLEPYTTYHIQVGVSNYYTKDAEVISKPMNITTKSGAPSPAREVTLTAMTPEKIAVKWQHPLNFNGPIDDVDYIIKLSTMTPEGQVHEEKKRKANLPTEGNFLKHYFTGLRANQEYTVKIETCRASRTLCSESDTATQKTFMTPSNFSVLAVTPTSITVSWRSPPDKMVVRHQIVYAEMKNGKLDWDNHEFLSRTESDQLYREEVTGLSPNTRYALRVKATYNGRPYDEAIFLWPSDDKMFTHKTSVFKPSQPEPPSLTHLKTGGYEVTWEEPEANGSPITRYTLEYRNIKQPAWKEAYNGSIERWLVDVSRLSQGESYIFRVAAFNSQGQGPFSNNSSVMLAPSVAQSNSQREIVIACAAAVVIFSVIIVIVALILVTRKRREKTKPPQLFIRGPDTELATLRELPPHTTIEQNNTLYAISIQCTDEEIAKLPHFSRSQLVLTMFLGGGAFGEVYEGLARNILGDGSGETRCAVKTLRKSASESEKEEFLKEALLMKNFQHEHILGLLGVCLDNDPQFIIMELMEGGDLLSFLRSCRATSTQSAQLLLPDLVKVCVHVARGCKYLEDMHFVHRDLAARNCLVSTKNPKTMIVKIGDFGLARDIYKNDYYRKEGEGLLPVRWMSPESLVDGFFTTQSDIWAFGILMWEVVTLGQKPYPARNNIEVLHFVRDQGKPERPDNCADEMYALMKECWSFNADDRPSFGSLLESLEQFQDKCADMTDLEIAQLSPNAIDANRDAVHSMSEEDQEEEHREEEGEEEEEEEEEEDLDEEEALAQGLFTPSKRTTTGGGSVRLTQSARQKRLNDLLGTTDAPEKLVVDLTKIGKKRHLSLEDSKNGGQYSVSGARGPGGRGSAGAASDDRSRSSSRSDFPAAGDYDRNGYLEPRGAKGGGRYLELKNYAPELRHLKDPYGNPLVSPSGSAFTPVHVTKRGYHPSQPSYTLVSPDEDHAESARQGRYDCGSDVCGVEDPTYFSRNQQLQQLQEEEGLYERSREFQNGHAADSPIYGRTRYSATDSRDRQRDDDSLYLRGSPAYHAHSQQQQAAILAAATNPVSRKFSDQDLYSSTAPYRQRHPSSTSSTATNDHRYASVECNNNVQSNGNNNNNNNMNVNNNRICYSRGPSSSRGSSSESGSGNGGPRNGSSGSYHNYTRPSDPRGQPATMNGIYAAAQSTSFVSNPNISAGKTAGARVEGWAARDLDDVFLDSNDGISSCPSGVDYRLYRGPSQGHQGSGSRGQVHPESTTPFTMIGFEGNQVSLV</sequence>
<feature type="region of interest" description="Disordered" evidence="17">
    <location>
        <begin position="1373"/>
        <end position="1402"/>
    </location>
</feature>
<feature type="binding site" evidence="15">
    <location>
        <position position="2078"/>
    </location>
    <ligand>
        <name>ATP</name>
        <dbReference type="ChEBI" id="CHEBI:30616"/>
    </ligand>
</feature>
<dbReference type="PRINTS" id="PR00109">
    <property type="entry name" value="TYRKINASE"/>
</dbReference>
<dbReference type="FunFam" id="1.10.510.10:FF:000341">
    <property type="entry name" value="Tyrosine-protein kinase receptor"/>
    <property type="match status" value="1"/>
</dbReference>
<evidence type="ECO:0000256" key="1">
    <source>
        <dbReference type="ARBA" id="ARBA00004167"/>
    </source>
</evidence>
<feature type="domain" description="Fibronectin type-III" evidence="20">
    <location>
        <begin position="1745"/>
        <end position="1839"/>
    </location>
</feature>
<dbReference type="InterPro" id="IPR020635">
    <property type="entry name" value="Tyr_kinase_cat_dom"/>
</dbReference>
<keyword evidence="12 16" id="KW-0675">Receptor</keyword>
<feature type="domain" description="Fibronectin type-III" evidence="20">
    <location>
        <begin position="1642"/>
        <end position="1743"/>
    </location>
</feature>
<keyword evidence="13" id="KW-0325">Glycoprotein</keyword>
<proteinExistence type="inferred from homology"/>
<keyword evidence="2 16" id="KW-0597">Phosphoprotein</keyword>
<keyword evidence="10 18" id="KW-0472">Membrane</keyword>
<dbReference type="CDD" id="cd00063">
    <property type="entry name" value="FN3"/>
    <property type="match status" value="6"/>
</dbReference>
<evidence type="ECO:0000256" key="14">
    <source>
        <dbReference type="ARBA" id="ARBA00051243"/>
    </source>
</evidence>
<feature type="region of interest" description="Disordered" evidence="17">
    <location>
        <begin position="2433"/>
        <end position="2495"/>
    </location>
</feature>
<dbReference type="SUPFAM" id="SSF56112">
    <property type="entry name" value="Protein kinase-like (PK-like)"/>
    <property type="match status" value="1"/>
</dbReference>
<feature type="domain" description="Fibronectin type-III" evidence="20">
    <location>
        <begin position="232"/>
        <end position="329"/>
    </location>
</feature>
<dbReference type="InterPro" id="IPR017441">
    <property type="entry name" value="Protein_kinase_ATP_BS"/>
</dbReference>
<keyword evidence="22" id="KW-1185">Reference proteome</keyword>
<feature type="domain" description="Fibronectin type-III" evidence="20">
    <location>
        <begin position="1522"/>
        <end position="1638"/>
    </location>
</feature>
<keyword evidence="4 16" id="KW-0812">Transmembrane</keyword>
<evidence type="ECO:0000259" key="20">
    <source>
        <dbReference type="PROSITE" id="PS50853"/>
    </source>
</evidence>
<dbReference type="SMART" id="SM00219">
    <property type="entry name" value="TyrKc"/>
    <property type="match status" value="1"/>
</dbReference>
<keyword evidence="7" id="KW-0418">Kinase</keyword>
<feature type="region of interest" description="Disordered" evidence="17">
    <location>
        <begin position="2664"/>
        <end position="2763"/>
    </location>
</feature>
<evidence type="ECO:0000313" key="21">
    <source>
        <dbReference type="EMBL" id="KAK3786752.1"/>
    </source>
</evidence>
<dbReference type="Proteomes" id="UP001283361">
    <property type="component" value="Unassembled WGS sequence"/>
</dbReference>
<feature type="compositionally biased region" description="Low complexity" evidence="17">
    <location>
        <begin position="2695"/>
        <end position="2734"/>
    </location>
</feature>
<comment type="similarity">
    <text evidence="16">Belongs to the protein kinase superfamily. Tyr protein kinase family. Insulin receptor subfamily.</text>
</comment>
<evidence type="ECO:0000313" key="22">
    <source>
        <dbReference type="Proteomes" id="UP001283361"/>
    </source>
</evidence>
<dbReference type="InterPro" id="IPR000719">
    <property type="entry name" value="Prot_kinase_dom"/>
</dbReference>
<dbReference type="EC" id="2.7.10.1" evidence="16"/>
<dbReference type="InterPro" id="IPR011042">
    <property type="entry name" value="6-blade_b-propeller_TolB-like"/>
</dbReference>
<dbReference type="Pfam" id="PF07714">
    <property type="entry name" value="PK_Tyr_Ser-Thr"/>
    <property type="match status" value="1"/>
</dbReference>
<keyword evidence="9 18" id="KW-1133">Transmembrane helix</keyword>
<organism evidence="21 22">
    <name type="scientific">Elysia crispata</name>
    <name type="common">lettuce slug</name>
    <dbReference type="NCBI Taxonomy" id="231223"/>
    <lineage>
        <taxon>Eukaryota</taxon>
        <taxon>Metazoa</taxon>
        <taxon>Spiralia</taxon>
        <taxon>Lophotrochozoa</taxon>
        <taxon>Mollusca</taxon>
        <taxon>Gastropoda</taxon>
        <taxon>Heterobranchia</taxon>
        <taxon>Euthyneura</taxon>
        <taxon>Panpulmonata</taxon>
        <taxon>Sacoglossa</taxon>
        <taxon>Placobranchoidea</taxon>
        <taxon>Plakobranchidae</taxon>
        <taxon>Elysia</taxon>
    </lineage>
</organism>
<dbReference type="InterPro" id="IPR011009">
    <property type="entry name" value="Kinase-like_dom_sf"/>
</dbReference>
<name>A0AAE1DXW5_9GAST</name>
<evidence type="ECO:0000256" key="9">
    <source>
        <dbReference type="ARBA" id="ARBA00022989"/>
    </source>
</evidence>
<feature type="domain" description="Fibronectin type-III" evidence="20">
    <location>
        <begin position="1854"/>
        <end position="1947"/>
    </location>
</feature>
<comment type="subcellular location">
    <subcellularLocation>
        <location evidence="1">Membrane</location>
        <topology evidence="1">Single-pass membrane protein</topology>
    </subcellularLocation>
</comment>
<dbReference type="GO" id="GO:0005886">
    <property type="term" value="C:plasma membrane"/>
    <property type="evidence" value="ECO:0007669"/>
    <property type="project" value="TreeGrafter"/>
</dbReference>
<evidence type="ECO:0000256" key="13">
    <source>
        <dbReference type="ARBA" id="ARBA00023180"/>
    </source>
</evidence>
<protein>
    <recommendedName>
        <fullName evidence="16">Tyrosine-protein kinase receptor</fullName>
        <ecNumber evidence="16">2.7.10.1</ecNumber>
    </recommendedName>
</protein>
<feature type="domain" description="Fibronectin type-III" evidence="20">
    <location>
        <begin position="641"/>
        <end position="739"/>
    </location>
</feature>
<dbReference type="InterPro" id="IPR013783">
    <property type="entry name" value="Ig-like_fold"/>
</dbReference>
<feature type="domain" description="Fibronectin type-III" evidence="20">
    <location>
        <begin position="1114"/>
        <end position="1211"/>
    </location>
</feature>
<dbReference type="PROSITE" id="PS50853">
    <property type="entry name" value="FN3"/>
    <property type="match status" value="9"/>
</dbReference>
<feature type="compositionally biased region" description="Basic and acidic residues" evidence="17">
    <location>
        <begin position="2340"/>
        <end position="2357"/>
    </location>
</feature>
<evidence type="ECO:0000256" key="8">
    <source>
        <dbReference type="ARBA" id="ARBA00022840"/>
    </source>
</evidence>
<dbReference type="PANTHER" id="PTHR24416">
    <property type="entry name" value="TYROSINE-PROTEIN KINASE RECEPTOR"/>
    <property type="match status" value="1"/>
</dbReference>
<dbReference type="InterPro" id="IPR001245">
    <property type="entry name" value="Ser-Thr/Tyr_kinase_cat_dom"/>
</dbReference>
<dbReference type="PROSITE" id="PS00107">
    <property type="entry name" value="PROTEIN_KINASE_ATP"/>
    <property type="match status" value="1"/>
</dbReference>
<reference evidence="21" key="1">
    <citation type="journal article" date="2023" name="G3 (Bethesda)">
        <title>A reference genome for the long-term kleptoplast-retaining sea slug Elysia crispata morphotype clarki.</title>
        <authorList>
            <person name="Eastman K.E."/>
            <person name="Pendleton A.L."/>
            <person name="Shaikh M.A."/>
            <person name="Suttiyut T."/>
            <person name="Ogas R."/>
            <person name="Tomko P."/>
            <person name="Gavelis G."/>
            <person name="Widhalm J.R."/>
            <person name="Wisecaver J.H."/>
        </authorList>
    </citation>
    <scope>NUCLEOTIDE SEQUENCE</scope>
    <source>
        <strain evidence="21">ECLA1</strain>
    </source>
</reference>
<evidence type="ECO:0000256" key="17">
    <source>
        <dbReference type="SAM" id="MobiDB-lite"/>
    </source>
</evidence>
<evidence type="ECO:0000256" key="7">
    <source>
        <dbReference type="ARBA" id="ARBA00022777"/>
    </source>
</evidence>
<dbReference type="GO" id="GO:0043235">
    <property type="term" value="C:receptor complex"/>
    <property type="evidence" value="ECO:0007669"/>
    <property type="project" value="TreeGrafter"/>
</dbReference>
<evidence type="ECO:0000256" key="11">
    <source>
        <dbReference type="ARBA" id="ARBA00023137"/>
    </source>
</evidence>
<dbReference type="InterPro" id="IPR003961">
    <property type="entry name" value="FN3_dom"/>
</dbReference>
<feature type="compositionally biased region" description="Acidic residues" evidence="17">
    <location>
        <begin position="2358"/>
        <end position="2376"/>
    </location>
</feature>
<accession>A0AAE1DXW5</accession>
<dbReference type="EMBL" id="JAWDGP010001945">
    <property type="protein sequence ID" value="KAK3786752.1"/>
    <property type="molecule type" value="Genomic_DNA"/>
</dbReference>
<comment type="caution">
    <text evidence="21">The sequence shown here is derived from an EMBL/GenBank/DDBJ whole genome shotgun (WGS) entry which is preliminary data.</text>
</comment>
<dbReference type="GO" id="GO:0032006">
    <property type="term" value="P:regulation of TOR signaling"/>
    <property type="evidence" value="ECO:0007669"/>
    <property type="project" value="TreeGrafter"/>
</dbReference>
<feature type="compositionally biased region" description="Basic and acidic residues" evidence="17">
    <location>
        <begin position="2617"/>
        <end position="2626"/>
    </location>
</feature>
<evidence type="ECO:0000256" key="10">
    <source>
        <dbReference type="ARBA" id="ARBA00023136"/>
    </source>
</evidence>
<feature type="domain" description="Fibronectin type-III" evidence="20">
    <location>
        <begin position="1011"/>
        <end position="1109"/>
    </location>
</feature>
<dbReference type="InterPro" id="IPR008266">
    <property type="entry name" value="Tyr_kinase_AS"/>
</dbReference>
<evidence type="ECO:0000256" key="4">
    <source>
        <dbReference type="ARBA" id="ARBA00022692"/>
    </source>
</evidence>
<dbReference type="Pfam" id="PF00041">
    <property type="entry name" value="fn3"/>
    <property type="match status" value="6"/>
</dbReference>
<dbReference type="GO" id="GO:0005524">
    <property type="term" value="F:ATP binding"/>
    <property type="evidence" value="ECO:0007669"/>
    <property type="project" value="UniProtKB-UniRule"/>
</dbReference>
<keyword evidence="6 15" id="KW-0547">Nucleotide-binding</keyword>
<feature type="region of interest" description="Disordered" evidence="17">
    <location>
        <begin position="2340"/>
        <end position="2400"/>
    </location>
</feature>
<keyword evidence="5" id="KW-0677">Repeat</keyword>
<dbReference type="Gene3D" id="2.120.10.30">
    <property type="entry name" value="TolB, C-terminal domain"/>
    <property type="match status" value="3"/>
</dbReference>
<feature type="compositionally biased region" description="Polar residues" evidence="17">
    <location>
        <begin position="2664"/>
        <end position="2684"/>
    </location>
</feature>
<evidence type="ECO:0000256" key="2">
    <source>
        <dbReference type="ARBA" id="ARBA00022553"/>
    </source>
</evidence>
<dbReference type="Gene3D" id="2.60.40.10">
    <property type="entry name" value="Immunoglobulins"/>
    <property type="match status" value="7"/>
</dbReference>
<dbReference type="SUPFAM" id="SSF49265">
    <property type="entry name" value="Fibronectin type III"/>
    <property type="match status" value="5"/>
</dbReference>
<dbReference type="SMART" id="SM00135">
    <property type="entry name" value="LY"/>
    <property type="match status" value="5"/>
</dbReference>
<dbReference type="SMART" id="SM00060">
    <property type="entry name" value="FN3"/>
    <property type="match status" value="9"/>
</dbReference>
<gene>
    <name evidence="21" type="ORF">RRG08_000957</name>
</gene>
<dbReference type="PROSITE" id="PS00239">
    <property type="entry name" value="RECEPTOR_TYR_KIN_II"/>
    <property type="match status" value="1"/>
</dbReference>
<dbReference type="InterPro" id="IPR036116">
    <property type="entry name" value="FN3_sf"/>
</dbReference>
<feature type="region of interest" description="Disordered" evidence="17">
    <location>
        <begin position="2534"/>
        <end position="2559"/>
    </location>
</feature>
<dbReference type="InterPro" id="IPR000033">
    <property type="entry name" value="LDLR_classB_rpt"/>
</dbReference>
<dbReference type="GO" id="GO:0004714">
    <property type="term" value="F:transmembrane receptor protein tyrosine kinase activity"/>
    <property type="evidence" value="ECO:0007669"/>
    <property type="project" value="UniProtKB-EC"/>
</dbReference>
<dbReference type="InterPro" id="IPR050122">
    <property type="entry name" value="RTK"/>
</dbReference>
<dbReference type="CDD" id="cd05044">
    <property type="entry name" value="PTKc_c-ros"/>
    <property type="match status" value="1"/>
</dbReference>
<feature type="region of interest" description="Disordered" evidence="17">
    <location>
        <begin position="2597"/>
        <end position="2626"/>
    </location>
</feature>
<keyword evidence="3" id="KW-0808">Transferase</keyword>
<evidence type="ECO:0000256" key="16">
    <source>
        <dbReference type="RuleBase" id="RU000312"/>
    </source>
</evidence>
<feature type="region of interest" description="Disordered" evidence="17">
    <location>
        <begin position="2824"/>
        <end position="2848"/>
    </location>
</feature>
<feature type="compositionally biased region" description="Basic and acidic residues" evidence="17">
    <location>
        <begin position="2548"/>
        <end position="2559"/>
    </location>
</feature>
<dbReference type="PROSITE" id="PS50011">
    <property type="entry name" value="PROTEIN_KINASE_DOM"/>
    <property type="match status" value="1"/>
</dbReference>
<dbReference type="InterPro" id="IPR002011">
    <property type="entry name" value="Tyr_kinase_rcpt_2_CS"/>
</dbReference>
<feature type="domain" description="Protein kinase" evidence="19">
    <location>
        <begin position="2043"/>
        <end position="2316"/>
    </location>
</feature>
<keyword evidence="11" id="KW-0829">Tyrosine-protein kinase</keyword>
<dbReference type="GO" id="GO:0007169">
    <property type="term" value="P:cell surface receptor protein tyrosine kinase signaling pathway"/>
    <property type="evidence" value="ECO:0007669"/>
    <property type="project" value="InterPro"/>
</dbReference>